<dbReference type="GO" id="GO:0019752">
    <property type="term" value="P:carboxylic acid metabolic process"/>
    <property type="evidence" value="ECO:0007669"/>
    <property type="project" value="UniProtKB-ARBA"/>
</dbReference>
<proteinExistence type="inferred from homology"/>
<reference evidence="4" key="1">
    <citation type="submission" date="2018-05" db="EMBL/GenBank/DDBJ databases">
        <authorList>
            <person name="Lanie J.A."/>
            <person name="Ng W.-L."/>
            <person name="Kazmierczak K.M."/>
            <person name="Andrzejewski T.M."/>
            <person name="Davidsen T.M."/>
            <person name="Wayne K.J."/>
            <person name="Tettelin H."/>
            <person name="Glass J.I."/>
            <person name="Rusch D."/>
            <person name="Podicherti R."/>
            <person name="Tsui H.-C.T."/>
            <person name="Winkler M.E."/>
        </authorList>
    </citation>
    <scope>NUCLEOTIDE SEQUENCE</scope>
</reference>
<dbReference type="InterPro" id="IPR051121">
    <property type="entry name" value="FAH"/>
</dbReference>
<feature type="domain" description="Fumarylacetoacetase-like C-terminal" evidence="3">
    <location>
        <begin position="72"/>
        <end position="275"/>
    </location>
</feature>
<dbReference type="InterPro" id="IPR036663">
    <property type="entry name" value="Fumarylacetoacetase_C_sf"/>
</dbReference>
<accession>A0A382MV20</accession>
<dbReference type="SUPFAM" id="SSF56529">
    <property type="entry name" value="FAH"/>
    <property type="match status" value="1"/>
</dbReference>
<dbReference type="Pfam" id="PF01557">
    <property type="entry name" value="FAA_hydrolase"/>
    <property type="match status" value="1"/>
</dbReference>
<gene>
    <name evidence="4" type="ORF">METZ01_LOCUS305707</name>
</gene>
<keyword evidence="2" id="KW-0479">Metal-binding</keyword>
<dbReference type="PANTHER" id="PTHR42796:SF4">
    <property type="entry name" value="FUMARYLACETOACETATE HYDROLASE DOMAIN-CONTAINING PROTEIN 2A"/>
    <property type="match status" value="1"/>
</dbReference>
<evidence type="ECO:0000256" key="1">
    <source>
        <dbReference type="ARBA" id="ARBA00010211"/>
    </source>
</evidence>
<dbReference type="FunFam" id="3.90.850.10:FF:000002">
    <property type="entry name" value="2-hydroxyhepta-2,4-diene-1,7-dioate isomerase"/>
    <property type="match status" value="1"/>
</dbReference>
<sequence>MKLVRYGPRGKEKPGLIDLNGNIRDLSKVVRDINAEAISPKGIAAIKKRDPKRLPLVKGRPRLGPPVVERRTFAIALNYRQHAEEAKRPIPPEPLVFTKECPLTGHRDNIIIPKGSKKTDWEIELCLVMGRKASHVSKKDALKYVAGYFAGNDVSEREWLLERGPFTQWITGKSPDTFGPIGPWLVTPDELGNPQKLHMWLEVNGKRFQDNYTSDMIYDCATLISFMSKMITLYPGDIIFTGTPQGVGLGQKPKPIYLKVGDLVTMGIEKLGEHRYVCVKGK</sequence>
<dbReference type="GO" id="GO:0046872">
    <property type="term" value="F:metal ion binding"/>
    <property type="evidence" value="ECO:0007669"/>
    <property type="project" value="UniProtKB-KW"/>
</dbReference>
<evidence type="ECO:0000259" key="3">
    <source>
        <dbReference type="Pfam" id="PF01557"/>
    </source>
</evidence>
<dbReference type="InterPro" id="IPR011234">
    <property type="entry name" value="Fumarylacetoacetase-like_C"/>
</dbReference>
<comment type="similarity">
    <text evidence="1">Belongs to the FAH family.</text>
</comment>
<protein>
    <recommendedName>
        <fullName evidence="3">Fumarylacetoacetase-like C-terminal domain-containing protein</fullName>
    </recommendedName>
</protein>
<dbReference type="Gene3D" id="3.90.850.10">
    <property type="entry name" value="Fumarylacetoacetase-like, C-terminal domain"/>
    <property type="match status" value="1"/>
</dbReference>
<organism evidence="4">
    <name type="scientific">marine metagenome</name>
    <dbReference type="NCBI Taxonomy" id="408172"/>
    <lineage>
        <taxon>unclassified sequences</taxon>
        <taxon>metagenomes</taxon>
        <taxon>ecological metagenomes</taxon>
    </lineage>
</organism>
<dbReference type="PANTHER" id="PTHR42796">
    <property type="entry name" value="FUMARYLACETOACETATE HYDROLASE DOMAIN-CONTAINING PROTEIN 2A-RELATED"/>
    <property type="match status" value="1"/>
</dbReference>
<dbReference type="EMBL" id="UINC01096182">
    <property type="protein sequence ID" value="SVC52853.1"/>
    <property type="molecule type" value="Genomic_DNA"/>
</dbReference>
<dbReference type="AlphaFoldDB" id="A0A382MV20"/>
<evidence type="ECO:0000256" key="2">
    <source>
        <dbReference type="ARBA" id="ARBA00022723"/>
    </source>
</evidence>
<dbReference type="GO" id="GO:0016853">
    <property type="term" value="F:isomerase activity"/>
    <property type="evidence" value="ECO:0007669"/>
    <property type="project" value="UniProtKB-ARBA"/>
</dbReference>
<evidence type="ECO:0000313" key="4">
    <source>
        <dbReference type="EMBL" id="SVC52853.1"/>
    </source>
</evidence>
<name>A0A382MV20_9ZZZZ</name>